<sequence>MEPLNLSSRERPRSPLHKANGRIPGCCGTMCISCYVMIATKTTFGGKTLTHMYSGWLTPMDWHASGETTRFLKLPQDIRKHQIDAAVSLEHTPPQDVDFADSSPLQEFSDDHFEVSPDRASPQPPSTGAPVG</sequence>
<gene>
    <name evidence="2" type="ORF">XENOCAPTIV_007135</name>
</gene>
<evidence type="ECO:0000256" key="1">
    <source>
        <dbReference type="SAM" id="MobiDB-lite"/>
    </source>
</evidence>
<evidence type="ECO:0000313" key="3">
    <source>
        <dbReference type="Proteomes" id="UP001434883"/>
    </source>
</evidence>
<keyword evidence="3" id="KW-1185">Reference proteome</keyword>
<comment type="caution">
    <text evidence="2">The sequence shown here is derived from an EMBL/GenBank/DDBJ whole genome shotgun (WGS) entry which is preliminary data.</text>
</comment>
<reference evidence="2 3" key="1">
    <citation type="submission" date="2021-06" db="EMBL/GenBank/DDBJ databases">
        <authorList>
            <person name="Palmer J.M."/>
        </authorList>
    </citation>
    <scope>NUCLEOTIDE SEQUENCE [LARGE SCALE GENOMIC DNA]</scope>
    <source>
        <strain evidence="2 3">XC_2019</strain>
        <tissue evidence="2">Muscle</tissue>
    </source>
</reference>
<organism evidence="2 3">
    <name type="scientific">Xenoophorus captivus</name>
    <dbReference type="NCBI Taxonomy" id="1517983"/>
    <lineage>
        <taxon>Eukaryota</taxon>
        <taxon>Metazoa</taxon>
        <taxon>Chordata</taxon>
        <taxon>Craniata</taxon>
        <taxon>Vertebrata</taxon>
        <taxon>Euteleostomi</taxon>
        <taxon>Actinopterygii</taxon>
        <taxon>Neopterygii</taxon>
        <taxon>Teleostei</taxon>
        <taxon>Neoteleostei</taxon>
        <taxon>Acanthomorphata</taxon>
        <taxon>Ovalentaria</taxon>
        <taxon>Atherinomorphae</taxon>
        <taxon>Cyprinodontiformes</taxon>
        <taxon>Goodeidae</taxon>
        <taxon>Xenoophorus</taxon>
    </lineage>
</organism>
<dbReference type="Proteomes" id="UP001434883">
    <property type="component" value="Unassembled WGS sequence"/>
</dbReference>
<dbReference type="EMBL" id="JAHRIN010035411">
    <property type="protein sequence ID" value="MEQ2204050.1"/>
    <property type="molecule type" value="Genomic_DNA"/>
</dbReference>
<feature type="region of interest" description="Disordered" evidence="1">
    <location>
        <begin position="89"/>
        <end position="132"/>
    </location>
</feature>
<protein>
    <submittedName>
        <fullName evidence="2">Uncharacterized protein</fullName>
    </submittedName>
</protein>
<feature type="compositionally biased region" description="Pro residues" evidence="1">
    <location>
        <begin position="122"/>
        <end position="132"/>
    </location>
</feature>
<name>A0ABV0R7F6_9TELE</name>
<proteinExistence type="predicted"/>
<evidence type="ECO:0000313" key="2">
    <source>
        <dbReference type="EMBL" id="MEQ2204050.1"/>
    </source>
</evidence>
<accession>A0ABV0R7F6</accession>